<evidence type="ECO:0000313" key="1">
    <source>
        <dbReference type="EMBL" id="KAH7855119.1"/>
    </source>
</evidence>
<comment type="caution">
    <text evidence="1">The sequence shown here is derived from an EMBL/GenBank/DDBJ whole genome shotgun (WGS) entry which is preliminary data.</text>
</comment>
<name>A0ACB7YPN4_9ERIC</name>
<reference evidence="1 2" key="1">
    <citation type="journal article" date="2021" name="Hortic Res">
        <title>High-quality reference genome and annotation aids understanding of berry development for evergreen blueberry (Vaccinium darrowii).</title>
        <authorList>
            <person name="Yu J."/>
            <person name="Hulse-Kemp A.M."/>
            <person name="Babiker E."/>
            <person name="Staton M."/>
        </authorList>
    </citation>
    <scope>NUCLEOTIDE SEQUENCE [LARGE SCALE GENOMIC DNA]</scope>
    <source>
        <strain evidence="2">cv. NJ 8807/NJ 8810</strain>
        <tissue evidence="1">Young leaf</tissue>
    </source>
</reference>
<proteinExistence type="predicted"/>
<sequence>MMASHQPLKLPFLLPITLIIITVLNFYAISVQSFNVGIQEPEKCSRTCESRNCGVAPLIRYGKYCGIMYSGCPGEQPCDGLDACCMRHDDCIKAKNNDYLNTECSQNFLRCVDKWKRRKRMPFDGNTCSIDQVTNAMTTAMNFALIAGRFVNKS</sequence>
<gene>
    <name evidence="1" type="ORF">Vadar_021420</name>
</gene>
<dbReference type="EMBL" id="CM037161">
    <property type="protein sequence ID" value="KAH7855119.1"/>
    <property type="molecule type" value="Genomic_DNA"/>
</dbReference>
<organism evidence="1 2">
    <name type="scientific">Vaccinium darrowii</name>
    <dbReference type="NCBI Taxonomy" id="229202"/>
    <lineage>
        <taxon>Eukaryota</taxon>
        <taxon>Viridiplantae</taxon>
        <taxon>Streptophyta</taxon>
        <taxon>Embryophyta</taxon>
        <taxon>Tracheophyta</taxon>
        <taxon>Spermatophyta</taxon>
        <taxon>Magnoliopsida</taxon>
        <taxon>eudicotyledons</taxon>
        <taxon>Gunneridae</taxon>
        <taxon>Pentapetalae</taxon>
        <taxon>asterids</taxon>
        <taxon>Ericales</taxon>
        <taxon>Ericaceae</taxon>
        <taxon>Vaccinioideae</taxon>
        <taxon>Vaccinieae</taxon>
        <taxon>Vaccinium</taxon>
    </lineage>
</organism>
<evidence type="ECO:0000313" key="2">
    <source>
        <dbReference type="Proteomes" id="UP000828048"/>
    </source>
</evidence>
<protein>
    <submittedName>
        <fullName evidence="1">Uncharacterized protein</fullName>
    </submittedName>
</protein>
<dbReference type="Proteomes" id="UP000828048">
    <property type="component" value="Chromosome 11"/>
</dbReference>
<accession>A0ACB7YPN4</accession>
<keyword evidence="2" id="KW-1185">Reference proteome</keyword>